<dbReference type="AlphaFoldDB" id="A0A0B0EHR8"/>
<dbReference type="Pfam" id="PF13166">
    <property type="entry name" value="AAA_13"/>
    <property type="match status" value="1"/>
</dbReference>
<protein>
    <recommendedName>
        <fullName evidence="2">Protein CR006 P-loop domain-containing protein</fullName>
    </recommendedName>
</protein>
<dbReference type="EMBL" id="JRYO01000280">
    <property type="protein sequence ID" value="KHE90225.1"/>
    <property type="molecule type" value="Genomic_DNA"/>
</dbReference>
<comment type="caution">
    <text evidence="3">The sequence shown here is derived from an EMBL/GenBank/DDBJ whole genome shotgun (WGS) entry which is preliminary data.</text>
</comment>
<organism evidence="3 4">
    <name type="scientific">Candidatus Scalindua brodae</name>
    <dbReference type="NCBI Taxonomy" id="237368"/>
    <lineage>
        <taxon>Bacteria</taxon>
        <taxon>Pseudomonadati</taxon>
        <taxon>Planctomycetota</taxon>
        <taxon>Candidatus Brocadiia</taxon>
        <taxon>Candidatus Brocadiales</taxon>
        <taxon>Candidatus Scalinduaceae</taxon>
        <taxon>Candidatus Scalindua</taxon>
    </lineage>
</organism>
<sequence length="171" mass="19076">MVKEDLIPPILHNDLIGLESADILSKKVIGKDDVDIAAIEALAKNYNEFSDAITQRIEGILNAKPKYLDGEKFQAYKDVFEARISANKQHIARKKKEASTIVTLETLQNVMDEIAVEIADANTKAKEHNATIGNLSKEKPALISQIWCFIVEEIKLTYGQSGDTIPIYLTY</sequence>
<evidence type="ECO:0000313" key="3">
    <source>
        <dbReference type="EMBL" id="KHE90225.1"/>
    </source>
</evidence>
<dbReference type="Proteomes" id="UP000030652">
    <property type="component" value="Unassembled WGS sequence"/>
</dbReference>
<feature type="coiled-coil region" evidence="1">
    <location>
        <begin position="104"/>
        <end position="138"/>
    </location>
</feature>
<feature type="domain" description="Protein CR006 P-loop" evidence="2">
    <location>
        <begin position="39"/>
        <end position="156"/>
    </location>
</feature>
<proteinExistence type="predicted"/>
<name>A0A0B0EHR8_9BACT</name>
<reference evidence="3 4" key="1">
    <citation type="submission" date="2014-10" db="EMBL/GenBank/DDBJ databases">
        <title>Draft genome of anammox bacterium scalindua brodae, obtained using differential coverage binning of sequence data from two enrichment reactors.</title>
        <authorList>
            <person name="Speth D.R."/>
            <person name="Russ L."/>
            <person name="Kartal B."/>
            <person name="Op den Camp H.J."/>
            <person name="Dutilh B.E."/>
            <person name="Jetten M.S."/>
        </authorList>
    </citation>
    <scope>NUCLEOTIDE SEQUENCE [LARGE SCALE GENOMIC DNA]</scope>
    <source>
        <strain evidence="3">RU1</strain>
    </source>
</reference>
<evidence type="ECO:0000313" key="4">
    <source>
        <dbReference type="Proteomes" id="UP000030652"/>
    </source>
</evidence>
<gene>
    <name evidence="3" type="ORF">SCABRO_04046</name>
</gene>
<accession>A0A0B0EHR8</accession>
<dbReference type="InterPro" id="IPR026866">
    <property type="entry name" value="CR006_AAA"/>
</dbReference>
<evidence type="ECO:0000256" key="1">
    <source>
        <dbReference type="SAM" id="Coils"/>
    </source>
</evidence>
<keyword evidence="1" id="KW-0175">Coiled coil</keyword>
<dbReference type="eggNOG" id="COG4694">
    <property type="taxonomic scope" value="Bacteria"/>
</dbReference>
<evidence type="ECO:0000259" key="2">
    <source>
        <dbReference type="Pfam" id="PF13166"/>
    </source>
</evidence>